<keyword evidence="1" id="KW-1003">Cell membrane</keyword>
<dbReference type="GO" id="GO:0015221">
    <property type="term" value="F:lipopolysaccharide transmembrane transporter activity"/>
    <property type="evidence" value="ECO:0007669"/>
    <property type="project" value="InterPro"/>
</dbReference>
<organism evidence="6 7">
    <name type="scientific">Zarconia navalis LEGE 11467</name>
    <dbReference type="NCBI Taxonomy" id="1828826"/>
    <lineage>
        <taxon>Bacteria</taxon>
        <taxon>Bacillati</taxon>
        <taxon>Cyanobacteriota</taxon>
        <taxon>Cyanophyceae</taxon>
        <taxon>Oscillatoriophycideae</taxon>
        <taxon>Oscillatoriales</taxon>
        <taxon>Oscillatoriales incertae sedis</taxon>
        <taxon>Zarconia</taxon>
        <taxon>Zarconia navalis</taxon>
    </lineage>
</organism>
<protein>
    <submittedName>
        <fullName evidence="6">LPS export ABC transporter periplasmic protein LptC</fullName>
    </submittedName>
</protein>
<dbReference type="GO" id="GO:0005886">
    <property type="term" value="C:plasma membrane"/>
    <property type="evidence" value="ECO:0007669"/>
    <property type="project" value="InterPro"/>
</dbReference>
<gene>
    <name evidence="6" type="primary">lptC</name>
    <name evidence="6" type="ORF">IQ235_11220</name>
</gene>
<dbReference type="PROSITE" id="PS51257">
    <property type="entry name" value="PROKAR_LIPOPROTEIN"/>
    <property type="match status" value="1"/>
</dbReference>
<evidence type="ECO:0000256" key="2">
    <source>
        <dbReference type="ARBA" id="ARBA00022519"/>
    </source>
</evidence>
<dbReference type="AlphaFoldDB" id="A0A928ZA34"/>
<dbReference type="InterPro" id="IPR010664">
    <property type="entry name" value="LipoPS_assembly_LptC-rel"/>
</dbReference>
<dbReference type="InterPro" id="IPR052363">
    <property type="entry name" value="LPS_export_LptC"/>
</dbReference>
<dbReference type="PANTHER" id="PTHR37481:SF1">
    <property type="entry name" value="LIPOPOLYSACCHARIDE EXPORT SYSTEM PROTEIN LPTC"/>
    <property type="match status" value="1"/>
</dbReference>
<dbReference type="Pfam" id="PF06835">
    <property type="entry name" value="LptC"/>
    <property type="match status" value="1"/>
</dbReference>
<keyword evidence="2" id="KW-0997">Cell inner membrane</keyword>
<dbReference type="Gene3D" id="2.60.450.10">
    <property type="entry name" value="Lipopolysaccharide (LPS) transport protein A like domain"/>
    <property type="match status" value="1"/>
</dbReference>
<dbReference type="GO" id="GO:0017089">
    <property type="term" value="F:glycolipid transfer activity"/>
    <property type="evidence" value="ECO:0007669"/>
    <property type="project" value="TreeGrafter"/>
</dbReference>
<evidence type="ECO:0000256" key="1">
    <source>
        <dbReference type="ARBA" id="ARBA00022475"/>
    </source>
</evidence>
<keyword evidence="3" id="KW-0812">Transmembrane</keyword>
<evidence type="ECO:0000256" key="3">
    <source>
        <dbReference type="ARBA" id="ARBA00022692"/>
    </source>
</evidence>
<dbReference type="Proteomes" id="UP000621799">
    <property type="component" value="Unassembled WGS sequence"/>
</dbReference>
<sequence length="387" mass="43045">MILSILRFSLSIRAIAIPIAAILLLGLGACGNRRSVPEKAVEDSKPDREVENRLTFNDITLEQVDGEGNLMWVVNGKQATYSGDRKLAAVESPKAELYQNGELVFQIEALEGEVHQNGEKIVLKEEVVAVDTQDGAVMTGDELEWLPQDDTLIVRGNLTGTHERADVTAEEVQLFSQQRRLEAFGEVVMRIKESSLQLSTERIVWEMEPEQVFIEQKVQVDRFEGEGEEEKITDRAVAQLAQIDLATQVSTLQDNAQLSLVEPPLQIASNELVWDLPSQVATSNLPVRVLHEQEQVTMTGNQGWIDLTEKMFYLTDGIEALGKDNLAQLIADRLTWNIPAQEFVADGNVTYRQVDPPFNLTGPRAEGKLESQTFVISGGRVVTEIIP</sequence>
<keyword evidence="7" id="KW-1185">Reference proteome</keyword>
<accession>A0A928ZA34</accession>
<keyword evidence="4" id="KW-1133">Transmembrane helix</keyword>
<evidence type="ECO:0000256" key="4">
    <source>
        <dbReference type="ARBA" id="ARBA00022989"/>
    </source>
</evidence>
<name>A0A928ZA34_9CYAN</name>
<dbReference type="InterPro" id="IPR026265">
    <property type="entry name" value="LptC"/>
</dbReference>
<evidence type="ECO:0000256" key="5">
    <source>
        <dbReference type="ARBA" id="ARBA00023136"/>
    </source>
</evidence>
<reference evidence="6" key="1">
    <citation type="submission" date="2020-10" db="EMBL/GenBank/DDBJ databases">
        <authorList>
            <person name="Castelo-Branco R."/>
            <person name="Eusebio N."/>
            <person name="Adriana R."/>
            <person name="Vieira A."/>
            <person name="Brugerolle De Fraissinette N."/>
            <person name="Rezende De Castro R."/>
            <person name="Schneider M.P."/>
            <person name="Vasconcelos V."/>
            <person name="Leao P.N."/>
        </authorList>
    </citation>
    <scope>NUCLEOTIDE SEQUENCE</scope>
    <source>
        <strain evidence="6">LEGE 11467</strain>
    </source>
</reference>
<dbReference type="PANTHER" id="PTHR37481">
    <property type="entry name" value="LIPOPOLYSACCHARIDE EXPORT SYSTEM PROTEIN LPTC"/>
    <property type="match status" value="1"/>
</dbReference>
<proteinExistence type="predicted"/>
<dbReference type="NCBIfam" id="TIGR04409">
    <property type="entry name" value="LptC_YrbK"/>
    <property type="match status" value="1"/>
</dbReference>
<evidence type="ECO:0000313" key="6">
    <source>
        <dbReference type="EMBL" id="MBE9041351.1"/>
    </source>
</evidence>
<dbReference type="EMBL" id="JADEXN010000183">
    <property type="protein sequence ID" value="MBE9041351.1"/>
    <property type="molecule type" value="Genomic_DNA"/>
</dbReference>
<comment type="caution">
    <text evidence="6">The sequence shown here is derived from an EMBL/GenBank/DDBJ whole genome shotgun (WGS) entry which is preliminary data.</text>
</comment>
<evidence type="ECO:0000313" key="7">
    <source>
        <dbReference type="Proteomes" id="UP000621799"/>
    </source>
</evidence>
<dbReference type="GO" id="GO:0030288">
    <property type="term" value="C:outer membrane-bounded periplasmic space"/>
    <property type="evidence" value="ECO:0007669"/>
    <property type="project" value="TreeGrafter"/>
</dbReference>
<keyword evidence="5" id="KW-0472">Membrane</keyword>
<dbReference type="RefSeq" id="WP_264321562.1">
    <property type="nucleotide sequence ID" value="NZ_JADEXN010000183.1"/>
</dbReference>